<proteinExistence type="predicted"/>
<dbReference type="eggNOG" id="ENOG503173V">
    <property type="taxonomic scope" value="Bacteria"/>
</dbReference>
<dbReference type="STRING" id="421072.SAMN04488097_0532"/>
<sequence length="230" mass="26810">MKMKNLILFLFSTLFLIQCQKKPTEKKVTTQSKTDLSAKDDLRRETIDYHEFKADSIKNIDVSGFETFTTHQLNQFKIVTGYYNPVDGKIVPPDSENNNGRRLLVLDSQNKILFKSIGFGDIYLFEPHFFKNDHNDKIIIVFQIAYEYFMGAEAFLIDGNSIKYIGNMDIESNQMELPMTNVLKIKEADRKINFTFETDSLLLQPGSKDIFIRNNGTKYVYENSELNFYR</sequence>
<protein>
    <submittedName>
        <fullName evidence="1">Uncharacterized protein</fullName>
    </submittedName>
</protein>
<keyword evidence="2" id="KW-1185">Reference proteome</keyword>
<dbReference type="Proteomes" id="UP000028623">
    <property type="component" value="Unassembled WGS sequence"/>
</dbReference>
<comment type="caution">
    <text evidence="1">The sequence shown here is derived from an EMBL/GenBank/DDBJ whole genome shotgun (WGS) entry which is preliminary data.</text>
</comment>
<reference evidence="1 2" key="1">
    <citation type="submission" date="2014-07" db="EMBL/GenBank/DDBJ databases">
        <title>Epilithonimonas lactis LMG 22401 Genome.</title>
        <authorList>
            <person name="Pipes S.E."/>
            <person name="Stropko S.J."/>
        </authorList>
    </citation>
    <scope>NUCLEOTIDE SEQUENCE [LARGE SCALE GENOMIC DNA]</scope>
    <source>
        <strain evidence="1 2">LMG 24401</strain>
    </source>
</reference>
<evidence type="ECO:0000313" key="2">
    <source>
        <dbReference type="Proteomes" id="UP000028623"/>
    </source>
</evidence>
<dbReference type="RefSeq" id="WP_034976907.1">
    <property type="nucleotide sequence ID" value="NZ_FOFI01000001.1"/>
</dbReference>
<gene>
    <name evidence="1" type="ORF">IO89_13175</name>
</gene>
<name>A0A085BFB2_9FLAO</name>
<dbReference type="EMBL" id="JPLY01000004">
    <property type="protein sequence ID" value="KFC21157.1"/>
    <property type="molecule type" value="Genomic_DNA"/>
</dbReference>
<dbReference type="OrthoDB" id="1187902at2"/>
<organism evidence="1 2">
    <name type="scientific">Epilithonimonas lactis</name>
    <dbReference type="NCBI Taxonomy" id="421072"/>
    <lineage>
        <taxon>Bacteria</taxon>
        <taxon>Pseudomonadati</taxon>
        <taxon>Bacteroidota</taxon>
        <taxon>Flavobacteriia</taxon>
        <taxon>Flavobacteriales</taxon>
        <taxon>Weeksellaceae</taxon>
        <taxon>Chryseobacterium group</taxon>
        <taxon>Epilithonimonas</taxon>
    </lineage>
</organism>
<accession>A0A085BFB2</accession>
<dbReference type="AlphaFoldDB" id="A0A085BFB2"/>
<evidence type="ECO:0000313" key="1">
    <source>
        <dbReference type="EMBL" id="KFC21157.1"/>
    </source>
</evidence>